<feature type="domain" description="Serine aminopeptidase S33" evidence="1">
    <location>
        <begin position="75"/>
        <end position="140"/>
    </location>
</feature>
<evidence type="ECO:0000313" key="3">
    <source>
        <dbReference type="Proteomes" id="UP000027178"/>
    </source>
</evidence>
<dbReference type="SUPFAM" id="SSF53474">
    <property type="entry name" value="alpha/beta-Hydrolases"/>
    <property type="match status" value="1"/>
</dbReference>
<dbReference type="Gene3D" id="3.40.50.1820">
    <property type="entry name" value="alpha/beta hydrolase"/>
    <property type="match status" value="1"/>
</dbReference>
<sequence length="222" mass="23881">MTPPPVTEPPALRLLHVPPRVRAAVLLLPGGRAESRQPPTRLDLPSRRMIPFGRAVRRDLPGDVLLTALVRYRHRGWNGPRADPVRDARRALGELAALAPQLAVTLVGHSMGGRAALAVAGHPQVRGVVALAPWCVPGDPVRQLADRDLVVLHDPGDRITSAAESFAFARRAAAIGARVQTLPMRHGGHSMLRDAATWHRLTADAIASVMTGVPLLPPRPEH</sequence>
<evidence type="ECO:0000313" key="2">
    <source>
        <dbReference type="EMBL" id="KDN87739.1"/>
    </source>
</evidence>
<dbReference type="InterPro" id="IPR022742">
    <property type="entry name" value="Hydrolase_4"/>
</dbReference>
<keyword evidence="3" id="KW-1185">Reference proteome</keyword>
<dbReference type="Proteomes" id="UP000027178">
    <property type="component" value="Unassembled WGS sequence"/>
</dbReference>
<comment type="caution">
    <text evidence="2">The sequence shown here is derived from an EMBL/GenBank/DDBJ whole genome shotgun (WGS) entry which is preliminary data.</text>
</comment>
<dbReference type="OrthoDB" id="3366509at2"/>
<dbReference type="AlphaFoldDB" id="A0A066Z686"/>
<name>A0A066Z686_9ACTN</name>
<dbReference type="HOGENOM" id="CLU_081587_0_0_11"/>
<evidence type="ECO:0000259" key="1">
    <source>
        <dbReference type="Pfam" id="PF12146"/>
    </source>
</evidence>
<gene>
    <name evidence="2" type="ORF">KCH_03860</name>
</gene>
<dbReference type="EMBL" id="JNBY01000015">
    <property type="protein sequence ID" value="KDN87739.1"/>
    <property type="molecule type" value="Genomic_DNA"/>
</dbReference>
<organism evidence="2 3">
    <name type="scientific">Kitasatospora cheerisanensis KCTC 2395</name>
    <dbReference type="NCBI Taxonomy" id="1348663"/>
    <lineage>
        <taxon>Bacteria</taxon>
        <taxon>Bacillati</taxon>
        <taxon>Actinomycetota</taxon>
        <taxon>Actinomycetes</taxon>
        <taxon>Kitasatosporales</taxon>
        <taxon>Streptomycetaceae</taxon>
        <taxon>Kitasatospora</taxon>
    </lineage>
</organism>
<dbReference type="Pfam" id="PF12146">
    <property type="entry name" value="Hydrolase_4"/>
    <property type="match status" value="1"/>
</dbReference>
<proteinExistence type="predicted"/>
<protein>
    <recommendedName>
        <fullName evidence="1">Serine aminopeptidase S33 domain-containing protein</fullName>
    </recommendedName>
</protein>
<reference evidence="2 3" key="1">
    <citation type="submission" date="2014-05" db="EMBL/GenBank/DDBJ databases">
        <title>Draft Genome Sequence of Kitasatospora cheerisanensis KCTC 2395.</title>
        <authorList>
            <person name="Nam D.H."/>
        </authorList>
    </citation>
    <scope>NUCLEOTIDE SEQUENCE [LARGE SCALE GENOMIC DNA]</scope>
    <source>
        <strain evidence="2 3">KCTC 2395</strain>
    </source>
</reference>
<dbReference type="RefSeq" id="WP_035858355.1">
    <property type="nucleotide sequence ID" value="NZ_KK853997.1"/>
</dbReference>
<dbReference type="eggNOG" id="COG2267">
    <property type="taxonomic scope" value="Bacteria"/>
</dbReference>
<dbReference type="InterPro" id="IPR029058">
    <property type="entry name" value="AB_hydrolase_fold"/>
</dbReference>
<accession>A0A066Z686</accession>
<dbReference type="PATRIC" id="fig|1348663.4.peg.359"/>